<dbReference type="Gene3D" id="3.40.720.10">
    <property type="entry name" value="Alkaline Phosphatase, subunit A"/>
    <property type="match status" value="1"/>
</dbReference>
<organism evidence="1 2">
    <name type="scientific">Candidatus Enterocloster faecavium</name>
    <dbReference type="NCBI Taxonomy" id="2838560"/>
    <lineage>
        <taxon>Bacteria</taxon>
        <taxon>Bacillati</taxon>
        <taxon>Bacillota</taxon>
        <taxon>Clostridia</taxon>
        <taxon>Lachnospirales</taxon>
        <taxon>Lachnospiraceae</taxon>
        <taxon>Enterocloster</taxon>
    </lineage>
</organism>
<evidence type="ECO:0000313" key="2">
    <source>
        <dbReference type="Proteomes" id="UP000886804"/>
    </source>
</evidence>
<evidence type="ECO:0000313" key="1">
    <source>
        <dbReference type="EMBL" id="HJB08366.1"/>
    </source>
</evidence>
<dbReference type="EMBL" id="DWYS01000131">
    <property type="protein sequence ID" value="HJB08366.1"/>
    <property type="molecule type" value="Genomic_DNA"/>
</dbReference>
<reference evidence="1" key="1">
    <citation type="journal article" date="2021" name="PeerJ">
        <title>Extensive microbial diversity within the chicken gut microbiome revealed by metagenomics and culture.</title>
        <authorList>
            <person name="Gilroy R."/>
            <person name="Ravi A."/>
            <person name="Getino M."/>
            <person name="Pursley I."/>
            <person name="Horton D.L."/>
            <person name="Alikhan N.F."/>
            <person name="Baker D."/>
            <person name="Gharbi K."/>
            <person name="Hall N."/>
            <person name="Watson M."/>
            <person name="Adriaenssens E.M."/>
            <person name="Foster-Nyarko E."/>
            <person name="Jarju S."/>
            <person name="Secka A."/>
            <person name="Antonio M."/>
            <person name="Oren A."/>
            <person name="Chaudhuri R.R."/>
            <person name="La Ragione R."/>
            <person name="Hildebrand F."/>
            <person name="Pallen M.J."/>
        </authorList>
    </citation>
    <scope>NUCLEOTIDE SEQUENCE</scope>
    <source>
        <strain evidence="1">CHK188-4685</strain>
    </source>
</reference>
<dbReference type="Pfam" id="PF01663">
    <property type="entry name" value="Phosphodiest"/>
    <property type="match status" value="1"/>
</dbReference>
<dbReference type="CDD" id="cd16018">
    <property type="entry name" value="Enpp"/>
    <property type="match status" value="1"/>
</dbReference>
<dbReference type="Proteomes" id="UP000886804">
    <property type="component" value="Unassembled WGS sequence"/>
</dbReference>
<dbReference type="PANTHER" id="PTHR10151:SF120">
    <property type="entry name" value="BIS(5'-ADENOSYL)-TRIPHOSPHATASE"/>
    <property type="match status" value="1"/>
</dbReference>
<dbReference type="InterPro" id="IPR002591">
    <property type="entry name" value="Phosphodiest/P_Trfase"/>
</dbReference>
<comment type="caution">
    <text evidence="1">The sequence shown here is derived from an EMBL/GenBank/DDBJ whole genome shotgun (WGS) entry which is preliminary data.</text>
</comment>
<dbReference type="InterPro" id="IPR017850">
    <property type="entry name" value="Alkaline_phosphatase_core_sf"/>
</dbReference>
<dbReference type="SUPFAM" id="SSF53649">
    <property type="entry name" value="Alkaline phosphatase-like"/>
    <property type="match status" value="1"/>
</dbReference>
<name>A0A9D2L9I7_9FIRM</name>
<gene>
    <name evidence="1" type="ORF">H9716_10980</name>
</gene>
<protein>
    <submittedName>
        <fullName evidence="1">Ectonucleotide pyrophosphatase/phosphodiesterase</fullName>
    </submittedName>
</protein>
<dbReference type="PANTHER" id="PTHR10151">
    <property type="entry name" value="ECTONUCLEOTIDE PYROPHOSPHATASE/PHOSPHODIESTERASE"/>
    <property type="match status" value="1"/>
</dbReference>
<reference evidence="1" key="2">
    <citation type="submission" date="2021-04" db="EMBL/GenBank/DDBJ databases">
        <authorList>
            <person name="Gilroy R."/>
        </authorList>
    </citation>
    <scope>NUCLEOTIDE SEQUENCE</scope>
    <source>
        <strain evidence="1">CHK188-4685</strain>
    </source>
</reference>
<sequence length="430" mass="48973">MSKILVISSDAMVGEDLEYYRQLPSYRRMLQGGAQVKRVDSIYPSLTLPAHVTMMTGMYPDRHGITSNTLLTPKQVPAPWYWEYGPIQCGTVFKALKKAGKTTSAVFWPVTGSNPDIDYLIADNWPYGEGDTLEKAFERTGTSRSVMKIVERHKHIYETCQQKHPERDEFGIRCAADIIRQFRPDFMMLHPANIDAVRHTHGIFGPHIQKAVEEFDQWMNLLADAMEEAGTFKETNIFLVSDHGQRNFTRYVSLNAELARRGLIRLDEDGRPLSWDAWCQTDGMSALIHLRDQGDEKLYERVRGLLEELEESGLYGFSQFYTREEAREKFHLSGEFSFVVETDGYTSFGEWCEGPIAREAPQEDYRCARGDHGYLPSFGPQPILLAKGPDIRDGAVLERARLVDEAPTYTRILGTELKDTDGKVLEGILK</sequence>
<dbReference type="AlphaFoldDB" id="A0A9D2L9I7"/>
<accession>A0A9D2L9I7</accession>
<proteinExistence type="predicted"/>
<dbReference type="GO" id="GO:0016787">
    <property type="term" value="F:hydrolase activity"/>
    <property type="evidence" value="ECO:0007669"/>
    <property type="project" value="UniProtKB-ARBA"/>
</dbReference>